<dbReference type="Proteomes" id="UP000029120">
    <property type="component" value="Chromosome 6"/>
</dbReference>
<gene>
    <name evidence="1" type="ordered locus">AALP_Aa6g328000</name>
</gene>
<reference evidence="2" key="1">
    <citation type="journal article" date="2015" name="Nat. Plants">
        <title>Genome expansion of Arabis alpina linked with retrotransposition and reduced symmetric DNA methylation.</title>
        <authorList>
            <person name="Willing E.M."/>
            <person name="Rawat V."/>
            <person name="Mandakova T."/>
            <person name="Maumus F."/>
            <person name="James G.V."/>
            <person name="Nordstroem K.J."/>
            <person name="Becker C."/>
            <person name="Warthmann N."/>
            <person name="Chica C."/>
            <person name="Szarzynska B."/>
            <person name="Zytnicki M."/>
            <person name="Albani M.C."/>
            <person name="Kiefer C."/>
            <person name="Bergonzi S."/>
            <person name="Castaings L."/>
            <person name="Mateos J.L."/>
            <person name="Berns M.C."/>
            <person name="Bujdoso N."/>
            <person name="Piofczyk T."/>
            <person name="de Lorenzo L."/>
            <person name="Barrero-Sicilia C."/>
            <person name="Mateos I."/>
            <person name="Piednoel M."/>
            <person name="Hagmann J."/>
            <person name="Chen-Min-Tao R."/>
            <person name="Iglesias-Fernandez R."/>
            <person name="Schuster S.C."/>
            <person name="Alonso-Blanco C."/>
            <person name="Roudier F."/>
            <person name="Carbonero P."/>
            <person name="Paz-Ares J."/>
            <person name="Davis S.J."/>
            <person name="Pecinka A."/>
            <person name="Quesneville H."/>
            <person name="Colot V."/>
            <person name="Lysak M.A."/>
            <person name="Weigel D."/>
            <person name="Coupland G."/>
            <person name="Schneeberger K."/>
        </authorList>
    </citation>
    <scope>NUCLEOTIDE SEQUENCE [LARGE SCALE GENOMIC DNA]</scope>
    <source>
        <strain evidence="2">cv. Pajares</strain>
    </source>
</reference>
<organism evidence="1 2">
    <name type="scientific">Arabis alpina</name>
    <name type="common">Alpine rock-cress</name>
    <dbReference type="NCBI Taxonomy" id="50452"/>
    <lineage>
        <taxon>Eukaryota</taxon>
        <taxon>Viridiplantae</taxon>
        <taxon>Streptophyta</taxon>
        <taxon>Embryophyta</taxon>
        <taxon>Tracheophyta</taxon>
        <taxon>Spermatophyta</taxon>
        <taxon>Magnoliopsida</taxon>
        <taxon>eudicotyledons</taxon>
        <taxon>Gunneridae</taxon>
        <taxon>Pentapetalae</taxon>
        <taxon>rosids</taxon>
        <taxon>malvids</taxon>
        <taxon>Brassicales</taxon>
        <taxon>Brassicaceae</taxon>
        <taxon>Arabideae</taxon>
        <taxon>Arabis</taxon>
    </lineage>
</organism>
<dbReference type="AlphaFoldDB" id="A0A087GT78"/>
<dbReference type="Gramene" id="KFK33080">
    <property type="protein sequence ID" value="KFK33080"/>
    <property type="gene ID" value="AALP_AA6G328000"/>
</dbReference>
<accession>A0A087GT78</accession>
<dbReference type="EMBL" id="CM002874">
    <property type="protein sequence ID" value="KFK33080.1"/>
    <property type="molecule type" value="Genomic_DNA"/>
</dbReference>
<keyword evidence="2" id="KW-1185">Reference proteome</keyword>
<name>A0A087GT78_ARAAL</name>
<sequence length="46" mass="5224">MQRCFHSSSSTEECCRAILHTRDKLNGANATFFDNRAAAYLELGRM</sequence>
<evidence type="ECO:0000313" key="1">
    <source>
        <dbReference type="EMBL" id="KFK33080.1"/>
    </source>
</evidence>
<evidence type="ECO:0000313" key="2">
    <source>
        <dbReference type="Proteomes" id="UP000029120"/>
    </source>
</evidence>
<proteinExistence type="predicted"/>
<protein>
    <submittedName>
        <fullName evidence="1">Uncharacterized protein</fullName>
    </submittedName>
</protein>